<evidence type="ECO:0000313" key="4">
    <source>
        <dbReference type="Proteomes" id="UP000283786"/>
    </source>
</evidence>
<dbReference type="GO" id="GO:0000270">
    <property type="term" value="P:peptidoglycan metabolic process"/>
    <property type="evidence" value="ECO:0007669"/>
    <property type="project" value="TreeGrafter"/>
</dbReference>
<evidence type="ECO:0000256" key="1">
    <source>
        <dbReference type="ARBA" id="ARBA00006096"/>
    </source>
</evidence>
<proteinExistence type="inferred from homology"/>
<protein>
    <submittedName>
        <fullName evidence="3">Uncharacterized protein</fullName>
    </submittedName>
</protein>
<dbReference type="PRINTS" id="PR00922">
    <property type="entry name" value="DADACBPTASE3"/>
</dbReference>
<gene>
    <name evidence="3" type="ORF">PSAL_031270</name>
</gene>
<dbReference type="KEGG" id="palw:PSAL_031270"/>
<dbReference type="Gene3D" id="3.50.80.20">
    <property type="entry name" value="D-Ala-D-Ala carboxypeptidase C, peptidase S13"/>
    <property type="match status" value="1"/>
</dbReference>
<evidence type="ECO:0000256" key="2">
    <source>
        <dbReference type="ARBA" id="ARBA00022801"/>
    </source>
</evidence>
<dbReference type="InterPro" id="IPR012338">
    <property type="entry name" value="Beta-lactam/transpept-like"/>
</dbReference>
<dbReference type="GO" id="GO:0004185">
    <property type="term" value="F:serine-type carboxypeptidase activity"/>
    <property type="evidence" value="ECO:0007669"/>
    <property type="project" value="InterPro"/>
</dbReference>
<evidence type="ECO:0000313" key="3">
    <source>
        <dbReference type="EMBL" id="QPM91865.1"/>
    </source>
</evidence>
<sequence length="533" mass="56513">MLAAGSAGAALAAPDGTIRPKSRPANLGQRSVSPADGLIERARISGETHFALADMNTGALLEDRSKDIPLPPASVAKTVTTLYALATLGGDYRFRTRLLATGPLVGGKLDGDLILAGGGDPVLDTADLADLATGLKIAGVTEVTGRYLYHANVVPEERQIDAAQPDQVGYNPGLSGLNLNFNRVHFEWKREGGKWVATMDARVRDLKPQVSVATMEIVDRAGPVYTFADTDGRDAWTVASGALGTGGARWLPVRRPAAYTAEVFQVLARSHGIVLSDPQPIRELPEITYQMAMHESPALTEIAEDMLYYSNNMTAEMLGLTASMARARINAPLPPAPLVAPYAAPPASPPAAAAEGLAQGSDGGGLTPVFASTSNTAPETLRDSAAEMSLWARQHLGLKTIDLVDHSGLGDASRISAGDLVTMLLSEEAKRDLQPLLKKITPRDASGRPQSDSPIGIHAKTGTLNFVCALAGYEKAASGRMMVFAIMSADAELRDALTRAQRESPPGGLPWANRARMLQQNLIRRWDEMFGTA</sequence>
<accession>A0A418SJE4</accession>
<dbReference type="Gene3D" id="3.40.710.10">
    <property type="entry name" value="DD-peptidase/beta-lactamase superfamily"/>
    <property type="match status" value="1"/>
</dbReference>
<dbReference type="PANTHER" id="PTHR30023">
    <property type="entry name" value="D-ALANYL-D-ALANINE CARBOXYPEPTIDASE"/>
    <property type="match status" value="1"/>
</dbReference>
<dbReference type="AlphaFoldDB" id="A0A418SJE4"/>
<dbReference type="PANTHER" id="PTHR30023:SF0">
    <property type="entry name" value="PENICILLIN-SENSITIVE CARBOXYPEPTIDASE A"/>
    <property type="match status" value="1"/>
</dbReference>
<dbReference type="EMBL" id="CP060436">
    <property type="protein sequence ID" value="QPM91865.1"/>
    <property type="molecule type" value="Genomic_DNA"/>
</dbReference>
<dbReference type="InterPro" id="IPR000667">
    <property type="entry name" value="Peptidase_S13"/>
</dbReference>
<dbReference type="SUPFAM" id="SSF56601">
    <property type="entry name" value="beta-lactamase/transpeptidase-like"/>
    <property type="match status" value="1"/>
</dbReference>
<keyword evidence="2" id="KW-0378">Hydrolase</keyword>
<dbReference type="GO" id="GO:0006508">
    <property type="term" value="P:proteolysis"/>
    <property type="evidence" value="ECO:0007669"/>
    <property type="project" value="InterPro"/>
</dbReference>
<dbReference type="Proteomes" id="UP000283786">
    <property type="component" value="Chromosome"/>
</dbReference>
<reference evidence="3 4" key="1">
    <citation type="submission" date="2020-08" db="EMBL/GenBank/DDBJ databases">
        <title>Genome sequence of Rhodobacteraceae bacterium Lw-13e.</title>
        <authorList>
            <person name="Poehlein A."/>
            <person name="Wolter L."/>
            <person name="Daniel R."/>
            <person name="Brinkhoff T."/>
        </authorList>
    </citation>
    <scope>NUCLEOTIDE SEQUENCE [LARGE SCALE GENOMIC DNA]</scope>
    <source>
        <strain evidence="3 4">Lw-13e</strain>
    </source>
</reference>
<keyword evidence="4" id="KW-1185">Reference proteome</keyword>
<dbReference type="Pfam" id="PF02113">
    <property type="entry name" value="Peptidase_S13"/>
    <property type="match status" value="2"/>
</dbReference>
<organism evidence="3 4">
    <name type="scientific">Pseudooceanicola algae</name>
    <dbReference type="NCBI Taxonomy" id="1537215"/>
    <lineage>
        <taxon>Bacteria</taxon>
        <taxon>Pseudomonadati</taxon>
        <taxon>Pseudomonadota</taxon>
        <taxon>Alphaproteobacteria</taxon>
        <taxon>Rhodobacterales</taxon>
        <taxon>Paracoccaceae</taxon>
        <taxon>Pseudooceanicola</taxon>
    </lineage>
</organism>
<comment type="similarity">
    <text evidence="1">Belongs to the peptidase S13 family.</text>
</comment>
<name>A0A418SJE4_9RHOB</name>